<dbReference type="AlphaFoldDB" id="A0AAV8XVM0"/>
<comment type="caution">
    <text evidence="1">The sequence shown here is derived from an EMBL/GenBank/DDBJ whole genome shotgun (WGS) entry which is preliminary data.</text>
</comment>
<organism evidence="1 2">
    <name type="scientific">Aromia moschata</name>
    <dbReference type="NCBI Taxonomy" id="1265417"/>
    <lineage>
        <taxon>Eukaryota</taxon>
        <taxon>Metazoa</taxon>
        <taxon>Ecdysozoa</taxon>
        <taxon>Arthropoda</taxon>
        <taxon>Hexapoda</taxon>
        <taxon>Insecta</taxon>
        <taxon>Pterygota</taxon>
        <taxon>Neoptera</taxon>
        <taxon>Endopterygota</taxon>
        <taxon>Coleoptera</taxon>
        <taxon>Polyphaga</taxon>
        <taxon>Cucujiformia</taxon>
        <taxon>Chrysomeloidea</taxon>
        <taxon>Cerambycidae</taxon>
        <taxon>Cerambycinae</taxon>
        <taxon>Callichromatini</taxon>
        <taxon>Aromia</taxon>
    </lineage>
</organism>
<keyword evidence="2" id="KW-1185">Reference proteome</keyword>
<dbReference type="Proteomes" id="UP001162162">
    <property type="component" value="Unassembled WGS sequence"/>
</dbReference>
<protein>
    <submittedName>
        <fullName evidence="1">Uncharacterized protein</fullName>
    </submittedName>
</protein>
<sequence length="108" mass="12350">MEQKEDVINAKSSIQSVGCYQRERKKDCSTFLWISRHLNPQLAYKHDGARPTPASHKEAVLKGPKIQELLDKISRNQNVPKADLEEQVKRFWMKSGTIEVLKSSDGLD</sequence>
<accession>A0AAV8XVM0</accession>
<dbReference type="EMBL" id="JAPWTK010000333">
    <property type="protein sequence ID" value="KAJ8942308.1"/>
    <property type="molecule type" value="Genomic_DNA"/>
</dbReference>
<proteinExistence type="predicted"/>
<reference evidence="1" key="1">
    <citation type="journal article" date="2023" name="Insect Mol. Biol.">
        <title>Genome sequencing provides insights into the evolution of gene families encoding plant cell wall-degrading enzymes in longhorned beetles.</title>
        <authorList>
            <person name="Shin N.R."/>
            <person name="Okamura Y."/>
            <person name="Kirsch R."/>
            <person name="Pauchet Y."/>
        </authorList>
    </citation>
    <scope>NUCLEOTIDE SEQUENCE</scope>
    <source>
        <strain evidence="1">AMC_N1</strain>
    </source>
</reference>
<gene>
    <name evidence="1" type="ORF">NQ318_005299</name>
</gene>
<evidence type="ECO:0000313" key="1">
    <source>
        <dbReference type="EMBL" id="KAJ8942308.1"/>
    </source>
</evidence>
<name>A0AAV8XVM0_9CUCU</name>
<evidence type="ECO:0000313" key="2">
    <source>
        <dbReference type="Proteomes" id="UP001162162"/>
    </source>
</evidence>